<evidence type="ECO:0000259" key="20">
    <source>
        <dbReference type="Pfam" id="PF00150"/>
    </source>
</evidence>
<evidence type="ECO:0000256" key="16">
    <source>
        <dbReference type="ARBA" id="ARBA00038929"/>
    </source>
</evidence>
<dbReference type="InterPro" id="IPR017853">
    <property type="entry name" value="GH"/>
</dbReference>
<evidence type="ECO:0000256" key="3">
    <source>
        <dbReference type="ARBA" id="ARBA00022475"/>
    </source>
</evidence>
<feature type="region of interest" description="Disordered" evidence="18">
    <location>
        <begin position="321"/>
        <end position="353"/>
    </location>
</feature>
<dbReference type="AlphaFoldDB" id="A0A3D8RKY2"/>
<evidence type="ECO:0000256" key="5">
    <source>
        <dbReference type="ARBA" id="ARBA00022801"/>
    </source>
</evidence>
<evidence type="ECO:0000256" key="19">
    <source>
        <dbReference type="SAM" id="Phobius"/>
    </source>
</evidence>
<dbReference type="PANTHER" id="PTHR31297">
    <property type="entry name" value="GLUCAN ENDO-1,6-BETA-GLUCOSIDASE B"/>
    <property type="match status" value="1"/>
</dbReference>
<dbReference type="STRING" id="1810919.A0A3D8RKY2"/>
<evidence type="ECO:0000256" key="4">
    <source>
        <dbReference type="ARBA" id="ARBA00022692"/>
    </source>
</evidence>
<keyword evidence="4 19" id="KW-0812">Transmembrane</keyword>
<feature type="compositionally biased region" description="Basic and acidic residues" evidence="18">
    <location>
        <begin position="340"/>
        <end position="353"/>
    </location>
</feature>
<dbReference type="EMBL" id="PVWQ01000008">
    <property type="protein sequence ID" value="RDW74606.1"/>
    <property type="molecule type" value="Genomic_DNA"/>
</dbReference>
<protein>
    <recommendedName>
        <fullName evidence="16">glucan 1,3-beta-glucosidase</fullName>
        <ecNumber evidence="16">3.2.1.58</ecNumber>
    </recommendedName>
    <alternativeName>
        <fullName evidence="17">Exo-1,3-beta-glucanase D</fullName>
    </alternativeName>
</protein>
<evidence type="ECO:0000256" key="15">
    <source>
        <dbReference type="ARBA" id="ARBA00037126"/>
    </source>
</evidence>
<dbReference type="GO" id="GO:0005886">
    <property type="term" value="C:plasma membrane"/>
    <property type="evidence" value="ECO:0007669"/>
    <property type="project" value="UniProtKB-SubCell"/>
</dbReference>
<feature type="compositionally biased region" description="Acidic residues" evidence="18">
    <location>
        <begin position="64"/>
        <end position="74"/>
    </location>
</feature>
<evidence type="ECO:0000256" key="17">
    <source>
        <dbReference type="ARBA" id="ARBA00041260"/>
    </source>
</evidence>
<keyword evidence="8 19" id="KW-0472">Membrane</keyword>
<dbReference type="OrthoDB" id="62120at2759"/>
<dbReference type="Proteomes" id="UP000256690">
    <property type="component" value="Unassembled WGS sequence"/>
</dbReference>
<keyword evidence="13" id="KW-0624">Polysaccharide degradation</keyword>
<evidence type="ECO:0000256" key="7">
    <source>
        <dbReference type="ARBA" id="ARBA00022989"/>
    </source>
</evidence>
<keyword evidence="11" id="KW-0326">Glycosidase</keyword>
<evidence type="ECO:0000313" key="22">
    <source>
        <dbReference type="Proteomes" id="UP000256690"/>
    </source>
</evidence>
<dbReference type="GO" id="GO:0009986">
    <property type="term" value="C:cell surface"/>
    <property type="evidence" value="ECO:0007669"/>
    <property type="project" value="TreeGrafter"/>
</dbReference>
<feature type="compositionally biased region" description="Low complexity" evidence="18">
    <location>
        <begin position="321"/>
        <end position="339"/>
    </location>
</feature>
<keyword evidence="10" id="KW-0119">Carbohydrate metabolism</keyword>
<feature type="transmembrane region" description="Helical" evidence="19">
    <location>
        <begin position="296"/>
        <end position="317"/>
    </location>
</feature>
<evidence type="ECO:0000256" key="10">
    <source>
        <dbReference type="ARBA" id="ARBA00023277"/>
    </source>
</evidence>
<dbReference type="InterPro" id="IPR001547">
    <property type="entry name" value="Glyco_hydro_5"/>
</dbReference>
<comment type="catalytic activity">
    <reaction evidence="14">
        <text>Successive hydrolysis of beta-D-glucose units from the non-reducing ends of (1-&gt;3)-beta-D-glucans, releasing alpha-glucose.</text>
        <dbReference type="EC" id="3.2.1.58"/>
    </reaction>
</comment>
<dbReference type="GO" id="GO:0004338">
    <property type="term" value="F:glucan exo-1,3-beta-glucosidase activity"/>
    <property type="evidence" value="ECO:0007669"/>
    <property type="project" value="UniProtKB-EC"/>
</dbReference>
<evidence type="ECO:0000256" key="1">
    <source>
        <dbReference type="ARBA" id="ARBA00004401"/>
    </source>
</evidence>
<evidence type="ECO:0000256" key="13">
    <source>
        <dbReference type="ARBA" id="ARBA00023326"/>
    </source>
</evidence>
<keyword evidence="6" id="KW-0735">Signal-anchor</keyword>
<comment type="subcellular location">
    <subcellularLocation>
        <location evidence="1">Cell membrane</location>
        <topology evidence="1">Single-pass type II membrane protein</topology>
    </subcellularLocation>
</comment>
<keyword evidence="3" id="KW-1003">Cell membrane</keyword>
<dbReference type="InterPro" id="IPR050386">
    <property type="entry name" value="Glycosyl_hydrolase_5"/>
</dbReference>
<dbReference type="RefSeq" id="XP_026602374.1">
    <property type="nucleotide sequence ID" value="XM_026749284.1"/>
</dbReference>
<evidence type="ECO:0000256" key="9">
    <source>
        <dbReference type="ARBA" id="ARBA00023180"/>
    </source>
</evidence>
<sequence>MPSQSRSRDRYGRDRDRDRSRVQSRRRYHESEDDDDDFDDNPRDRRYRRDGYSRAPADSRAYDSYDDYEIVDVAEEPRRDRSDTERRRERSRASPATSPRKRERTRDRDGGHRRKRTDDNDPAPQTHRDRGSRTRRDRALDDEELEDAARRHRRRERERERERRGGTSKHKSTDSSNSSAGLLNADALAKLRAQHEELDRQEQRRADKEAKAEKKRRRKRAAVEGQTRTLAPFPDEVPRGQSKGRIVSGAYLEEGRAPDMEVRLRGGARGPPRDRHWEKENDASAAKVPFWKRRKWWWIGAIVLVIVIIIIVVAVVVSNNKNGGSDSDSGSSSADSSDWGGDKSALDGLDHDSIPESARGTVLDPWTWYETTDFNVTYTDETVGGLSIMGLNSTWDDSVAPNENVPALNKPFPYGSQPIRGVNIGGLLSLEPFIKPSLFEGYSSDVVDEYTLTTTLGDKAAHVLEEHYATFITEQDFADMAEAGIDHVRIPFSYWAVNPRDDEPYVARISWRYLLRVIEYCRKYGLRVNLDPHGMPGSQNGMNHSGRQGSIRWLNGDDGDTFAQRSLEFHEKISKFFAQDRYKNVIAIYGLINEPYMLSLDVEKVLNWTTTATELVQKNNITAKIAFHDGFLNLSKWKTMLKNGPPNLLLDTHQYTIYNVAQIVLNHTAKINFVCNDWVGMIGEVNSTSEGWGPTICGEWTQADTDCTKNLNNIGRGTRWEGTYSTDDSTMYCPTADQGTCSCTKANADPSDYSDDYKLFLKTYAEAQMYAFEQAQGWFYWTWHTESAPQWSYKTGWQNGFMPAKAYSLDFKCGDEVPSFGALPEYY</sequence>
<keyword evidence="22" id="KW-1185">Reference proteome</keyword>
<evidence type="ECO:0000256" key="2">
    <source>
        <dbReference type="ARBA" id="ARBA00005641"/>
    </source>
</evidence>
<gene>
    <name evidence="21" type="ORF">DSM5745_07268</name>
</gene>
<dbReference type="Pfam" id="PF00150">
    <property type="entry name" value="Cellulase"/>
    <property type="match status" value="1"/>
</dbReference>
<feature type="compositionally biased region" description="Basic and acidic residues" evidence="18">
    <location>
        <begin position="75"/>
        <end position="92"/>
    </location>
</feature>
<keyword evidence="12" id="KW-0961">Cell wall biogenesis/degradation</keyword>
<evidence type="ECO:0000256" key="11">
    <source>
        <dbReference type="ARBA" id="ARBA00023295"/>
    </source>
</evidence>
<keyword evidence="7 19" id="KW-1133">Transmembrane helix</keyword>
<dbReference type="SUPFAM" id="SSF51445">
    <property type="entry name" value="(Trans)glycosidases"/>
    <property type="match status" value="1"/>
</dbReference>
<evidence type="ECO:0000256" key="8">
    <source>
        <dbReference type="ARBA" id="ARBA00023136"/>
    </source>
</evidence>
<evidence type="ECO:0000256" key="6">
    <source>
        <dbReference type="ARBA" id="ARBA00022968"/>
    </source>
</evidence>
<dbReference type="GO" id="GO:0071555">
    <property type="term" value="P:cell wall organization"/>
    <property type="evidence" value="ECO:0007669"/>
    <property type="project" value="UniProtKB-KW"/>
</dbReference>
<dbReference type="Gene3D" id="3.20.20.80">
    <property type="entry name" value="Glycosidases"/>
    <property type="match status" value="1"/>
</dbReference>
<keyword evidence="5" id="KW-0378">Hydrolase</keyword>
<dbReference type="GO" id="GO:0005576">
    <property type="term" value="C:extracellular region"/>
    <property type="evidence" value="ECO:0007669"/>
    <property type="project" value="TreeGrafter"/>
</dbReference>
<accession>A0A3D8RKY2</accession>
<feature type="domain" description="Glycoside hydrolase family 5" evidence="20">
    <location>
        <begin position="468"/>
        <end position="665"/>
    </location>
</feature>
<comment type="function">
    <text evidence="15">Glucosidase involved in the degradation of cellulosic biomass. Active on lichenan.</text>
</comment>
<proteinExistence type="inferred from homology"/>
<comment type="caution">
    <text evidence="21">The sequence shown here is derived from an EMBL/GenBank/DDBJ whole genome shotgun (WGS) entry which is preliminary data.</text>
</comment>
<evidence type="ECO:0000313" key="21">
    <source>
        <dbReference type="EMBL" id="RDW74606.1"/>
    </source>
</evidence>
<dbReference type="EC" id="3.2.1.58" evidence="16"/>
<reference evidence="21 22" key="1">
    <citation type="journal article" date="2018" name="IMA Fungus">
        <title>IMA Genome-F 9: Draft genome sequence of Annulohypoxylon stygium, Aspergillus mulundensis, Berkeleyomyces basicola (syn. Thielaviopsis basicola), Ceratocystis smalleyi, two Cercospora beticola strains, Coleophoma cylindrospora, Fusarium fracticaudum, Phialophora cf. hyalina, and Morchella septimelata.</title>
        <authorList>
            <person name="Wingfield B.D."/>
            <person name="Bills G.F."/>
            <person name="Dong Y."/>
            <person name="Huang W."/>
            <person name="Nel W.J."/>
            <person name="Swalarsk-Parry B.S."/>
            <person name="Vaghefi N."/>
            <person name="Wilken P.M."/>
            <person name="An Z."/>
            <person name="de Beer Z.W."/>
            <person name="De Vos L."/>
            <person name="Chen L."/>
            <person name="Duong T.A."/>
            <person name="Gao Y."/>
            <person name="Hammerbacher A."/>
            <person name="Kikkert J.R."/>
            <person name="Li Y."/>
            <person name="Li H."/>
            <person name="Li K."/>
            <person name="Li Q."/>
            <person name="Liu X."/>
            <person name="Ma X."/>
            <person name="Naidoo K."/>
            <person name="Pethybridge S.J."/>
            <person name="Sun J."/>
            <person name="Steenkamp E.T."/>
            <person name="van der Nest M.A."/>
            <person name="van Wyk S."/>
            <person name="Wingfield M.J."/>
            <person name="Xiong C."/>
            <person name="Yue Q."/>
            <person name="Zhang X."/>
        </authorList>
    </citation>
    <scope>NUCLEOTIDE SEQUENCE [LARGE SCALE GENOMIC DNA]</scope>
    <source>
        <strain evidence="21 22">DSM 5745</strain>
    </source>
</reference>
<organism evidence="21 22">
    <name type="scientific">Aspergillus mulundensis</name>
    <dbReference type="NCBI Taxonomy" id="1810919"/>
    <lineage>
        <taxon>Eukaryota</taxon>
        <taxon>Fungi</taxon>
        <taxon>Dikarya</taxon>
        <taxon>Ascomycota</taxon>
        <taxon>Pezizomycotina</taxon>
        <taxon>Eurotiomycetes</taxon>
        <taxon>Eurotiomycetidae</taxon>
        <taxon>Eurotiales</taxon>
        <taxon>Aspergillaceae</taxon>
        <taxon>Aspergillus</taxon>
        <taxon>Aspergillus subgen. Nidulantes</taxon>
    </lineage>
</organism>
<evidence type="ECO:0000256" key="14">
    <source>
        <dbReference type="ARBA" id="ARBA00036824"/>
    </source>
</evidence>
<dbReference type="GO" id="GO:0009251">
    <property type="term" value="P:glucan catabolic process"/>
    <property type="evidence" value="ECO:0007669"/>
    <property type="project" value="TreeGrafter"/>
</dbReference>
<evidence type="ECO:0000256" key="12">
    <source>
        <dbReference type="ARBA" id="ARBA00023316"/>
    </source>
</evidence>
<feature type="compositionally biased region" description="Basic and acidic residues" evidence="18">
    <location>
        <begin position="126"/>
        <end position="139"/>
    </location>
</feature>
<dbReference type="GeneID" id="38117638"/>
<dbReference type="FunFam" id="3.20.20.80:FF:000033">
    <property type="entry name" value="Glucan 1,3-beta-glucosidase A"/>
    <property type="match status" value="1"/>
</dbReference>
<feature type="compositionally biased region" description="Basic and acidic residues" evidence="18">
    <location>
        <begin position="1"/>
        <end position="21"/>
    </location>
</feature>
<name>A0A3D8RKY2_9EURO</name>
<comment type="similarity">
    <text evidence="2">Belongs to the glycosyl hydrolase 5 (cellulase A) family.</text>
</comment>
<evidence type="ECO:0000256" key="18">
    <source>
        <dbReference type="SAM" id="MobiDB-lite"/>
    </source>
</evidence>
<keyword evidence="9" id="KW-0325">Glycoprotein</keyword>
<feature type="region of interest" description="Disordered" evidence="18">
    <location>
        <begin position="1"/>
        <end position="242"/>
    </location>
</feature>
<feature type="compositionally biased region" description="Basic and acidic residues" evidence="18">
    <location>
        <begin position="40"/>
        <end position="52"/>
    </location>
</feature>
<feature type="compositionally biased region" description="Basic and acidic residues" evidence="18">
    <location>
        <begin position="193"/>
        <end position="212"/>
    </location>
</feature>
<dbReference type="PANTHER" id="PTHR31297:SF34">
    <property type="entry name" value="GLUCAN 1,3-BETA-GLUCOSIDASE 2"/>
    <property type="match status" value="1"/>
</dbReference>